<keyword evidence="5" id="KW-1185">Reference proteome</keyword>
<dbReference type="RefSeq" id="WP_093069742.1">
    <property type="nucleotide sequence ID" value="NZ_FNQP01000019.1"/>
</dbReference>
<dbReference type="PANTHER" id="PTHR38432:SF1">
    <property type="entry name" value="TELA-LIKE PROTEIN SAOUHSC_01408"/>
    <property type="match status" value="1"/>
</dbReference>
<evidence type="ECO:0000256" key="1">
    <source>
        <dbReference type="ARBA" id="ARBA00005541"/>
    </source>
</evidence>
<feature type="coiled-coil region" evidence="3">
    <location>
        <begin position="352"/>
        <end position="379"/>
    </location>
</feature>
<organism evidence="4 5">
    <name type="scientific">Thiothrix caldifontis</name>
    <dbReference type="NCBI Taxonomy" id="525918"/>
    <lineage>
        <taxon>Bacteria</taxon>
        <taxon>Pseudomonadati</taxon>
        <taxon>Pseudomonadota</taxon>
        <taxon>Gammaproteobacteria</taxon>
        <taxon>Thiotrichales</taxon>
        <taxon>Thiotrichaceae</taxon>
        <taxon>Thiothrix</taxon>
    </lineage>
</organism>
<gene>
    <name evidence="4" type="ORF">SAMN05660964_02884</name>
</gene>
<proteinExistence type="inferred from homology"/>
<dbReference type="InterPro" id="IPR008863">
    <property type="entry name" value="Toxic_anion-R_TelA"/>
</dbReference>
<evidence type="ECO:0000256" key="2">
    <source>
        <dbReference type="PIRNR" id="PIRNR026508"/>
    </source>
</evidence>
<protein>
    <submittedName>
        <fullName evidence="4">Uncharacterized conserved protein YaaN involved in tellurite resistance</fullName>
    </submittedName>
</protein>
<dbReference type="PIRSF" id="PIRSF026508">
    <property type="entry name" value="TelA"/>
    <property type="match status" value="1"/>
</dbReference>
<dbReference type="Pfam" id="PF05816">
    <property type="entry name" value="TelA"/>
    <property type="match status" value="1"/>
</dbReference>
<reference evidence="4 5" key="1">
    <citation type="submission" date="2016-10" db="EMBL/GenBank/DDBJ databases">
        <authorList>
            <person name="de Groot N.N."/>
        </authorList>
    </citation>
    <scope>NUCLEOTIDE SEQUENCE [LARGE SCALE GENOMIC DNA]</scope>
    <source>
        <strain evidence="4 5">DSM 21228</strain>
    </source>
</reference>
<name>A0A1H4F992_9GAMM</name>
<feature type="coiled-coil region" evidence="3">
    <location>
        <begin position="131"/>
        <end position="239"/>
    </location>
</feature>
<evidence type="ECO:0000256" key="3">
    <source>
        <dbReference type="SAM" id="Coils"/>
    </source>
</evidence>
<keyword evidence="3" id="KW-0175">Coiled coil</keyword>
<dbReference type="EMBL" id="FNQP01000019">
    <property type="protein sequence ID" value="SEA93883.1"/>
    <property type="molecule type" value="Genomic_DNA"/>
</dbReference>
<sequence>MNETQTTTATVTQTAPAIVPGTELAPLPEMTTELVAYAQADDTNKSKLENIIAEIDMNDRSSIMFFGTKTQEQMTAISEKMLNGVKNKDIGSAGKSLTNMVVAIKGFDIDSLNPNDEPSWWEKLIGKAKPVVEFLNKYEEVRKQIDTITDEMEGHKTQLLTDVVTLDKLYEANLDFFHNLEAYIAAGEEKLRRLETNEIPALVAKVEANTADMILAQNLRDLRSSRDDLERRVHDLRLTRQVAMQSLPSIRLVQENDKTLINKINSTLINTVPLWKNQLAQAVTIFRMSDAAEVVKKASDLTNELLEKNAETLRMGNAETRKQMERGVFDIASVKKANQSLIDTINDSLRIADEGKVMRAKAEEEIKVMESELRHALTSAKAKADSPRQGV</sequence>
<dbReference type="AlphaFoldDB" id="A0A1H4F992"/>
<evidence type="ECO:0000313" key="5">
    <source>
        <dbReference type="Proteomes" id="UP000199397"/>
    </source>
</evidence>
<dbReference type="STRING" id="525918.SAMN05660964_02884"/>
<evidence type="ECO:0000313" key="4">
    <source>
        <dbReference type="EMBL" id="SEA93883.1"/>
    </source>
</evidence>
<accession>A0A1H4F992</accession>
<dbReference type="PANTHER" id="PTHR38432">
    <property type="entry name" value="TELA-LIKE PROTEIN SAOUHSC_01408"/>
    <property type="match status" value="1"/>
</dbReference>
<dbReference type="OrthoDB" id="9768858at2"/>
<dbReference type="Proteomes" id="UP000199397">
    <property type="component" value="Unassembled WGS sequence"/>
</dbReference>
<comment type="similarity">
    <text evidence="1 2">Belongs to the TelA family.</text>
</comment>